<feature type="transmembrane region" description="Helical" evidence="9">
    <location>
        <begin position="414"/>
        <end position="433"/>
    </location>
</feature>
<feature type="transmembrane region" description="Helical" evidence="9">
    <location>
        <begin position="41"/>
        <end position="59"/>
    </location>
</feature>
<accession>A0ABT2T9D3</accession>
<feature type="transmembrane region" description="Helical" evidence="9">
    <location>
        <begin position="113"/>
        <end position="133"/>
    </location>
</feature>
<keyword evidence="12" id="KW-1185">Reference proteome</keyword>
<keyword evidence="2" id="KW-0813">Transport</keyword>
<evidence type="ECO:0000313" key="12">
    <source>
        <dbReference type="Proteomes" id="UP001652394"/>
    </source>
</evidence>
<evidence type="ECO:0000256" key="3">
    <source>
        <dbReference type="ARBA" id="ARBA00022449"/>
    </source>
</evidence>
<comment type="caution">
    <text evidence="11">The sequence shown here is derived from an EMBL/GenBank/DDBJ whole genome shotgun (WGS) entry which is preliminary data.</text>
</comment>
<evidence type="ECO:0000256" key="9">
    <source>
        <dbReference type="SAM" id="Phobius"/>
    </source>
</evidence>
<evidence type="ECO:0000256" key="4">
    <source>
        <dbReference type="ARBA" id="ARBA00022475"/>
    </source>
</evidence>
<proteinExistence type="inferred from homology"/>
<dbReference type="InterPro" id="IPR018461">
    <property type="entry name" value="Na/H_Antiport_NhaC-like_C"/>
</dbReference>
<comment type="subcellular location">
    <subcellularLocation>
        <location evidence="1">Cell membrane</location>
        <topology evidence="1">Multi-pass membrane protein</topology>
    </subcellularLocation>
</comment>
<comment type="similarity">
    <text evidence="8">Belongs to the NhaC Na(+)/H(+) (TC 2.A.35) antiporter family.</text>
</comment>
<feature type="transmembrane region" description="Helical" evidence="9">
    <location>
        <begin position="237"/>
        <end position="257"/>
    </location>
</feature>
<dbReference type="Pfam" id="PF03553">
    <property type="entry name" value="Na_H_antiporter"/>
    <property type="match status" value="1"/>
</dbReference>
<keyword evidence="3" id="KW-0050">Antiport</keyword>
<gene>
    <name evidence="11" type="ORF">OCV51_04270</name>
</gene>
<evidence type="ECO:0000259" key="10">
    <source>
        <dbReference type="Pfam" id="PF03553"/>
    </source>
</evidence>
<sequence length="477" mass="50840">MGTEKTTNRKTPSWQYSIIAFTVIVLFIALGFAIFKIDFAILLFISWLLAGLFAMPLGFKFREIEDFAYESAKKCIPSSAIILAVGIMIAAFMAAGTIPSILVGGMEIITPKFFLPFTFLFCCVISVATGTSWGTAGTVGVAMIGIGTALGINPAFTSGAIISGAYFGDKMSPLSDTTILASTLTETDIFVHIKAMLWTTIPGALLCVIVYAVMGITTAGDTYDRAAADAFVEALQGLYHINFLPVIPLIVVIVMILMRKSTVVSLLVGSLIAAVIAVAYQGVSITELGTFLTSGFVANTEDTMVTSILNRGGLTSMLKLLSIFISALGLGGILTGTGILQPIFAMLVRKIKTGKGVLVSAYVTTWLGITLVPTYNFPFVMDATLFNPLLKRYNLKSENLSRIMEDVGTLGGTLMPWSTGPVFVAGVLGVSAASMCKYNFLAMFVPVISLIYILTGFGLKKIDPSRDFSAIEGEAEE</sequence>
<evidence type="ECO:0000256" key="1">
    <source>
        <dbReference type="ARBA" id="ARBA00004651"/>
    </source>
</evidence>
<feature type="transmembrane region" description="Helical" evidence="9">
    <location>
        <begin position="264"/>
        <end position="283"/>
    </location>
</feature>
<dbReference type="EMBL" id="JAOQJX010000004">
    <property type="protein sequence ID" value="MCU6746884.1"/>
    <property type="molecule type" value="Genomic_DNA"/>
</dbReference>
<keyword evidence="5 9" id="KW-0812">Transmembrane</keyword>
<name>A0ABT2T9D3_9FIRM</name>
<keyword evidence="7 9" id="KW-0472">Membrane</keyword>
<evidence type="ECO:0000256" key="2">
    <source>
        <dbReference type="ARBA" id="ARBA00022448"/>
    </source>
</evidence>
<feature type="transmembrane region" description="Helical" evidence="9">
    <location>
        <begin position="195"/>
        <end position="217"/>
    </location>
</feature>
<keyword evidence="6 9" id="KW-1133">Transmembrane helix</keyword>
<dbReference type="InterPro" id="IPR052180">
    <property type="entry name" value="NhaC_Na-H+_Antiporter"/>
</dbReference>
<keyword evidence="4" id="KW-1003">Cell membrane</keyword>
<feature type="transmembrane region" description="Helical" evidence="9">
    <location>
        <begin position="440"/>
        <end position="459"/>
    </location>
</feature>
<dbReference type="RefSeq" id="WP_059066288.1">
    <property type="nucleotide sequence ID" value="NZ_JAOQJX010000004.1"/>
</dbReference>
<dbReference type="PANTHER" id="PTHR33451">
    <property type="entry name" value="MALATE-2H(+)/NA(+)-LACTATE ANTIPORTER"/>
    <property type="match status" value="1"/>
</dbReference>
<evidence type="ECO:0000256" key="5">
    <source>
        <dbReference type="ARBA" id="ARBA00022692"/>
    </source>
</evidence>
<dbReference type="PANTHER" id="PTHR33451:SF3">
    <property type="entry name" value="MALATE-2H(+)_NA(+)-LACTATE ANTIPORTER"/>
    <property type="match status" value="1"/>
</dbReference>
<feature type="transmembrane region" description="Helical" evidence="9">
    <location>
        <begin position="79"/>
        <end position="101"/>
    </location>
</feature>
<reference evidence="11 12" key="1">
    <citation type="journal article" date="2021" name="ISME Commun">
        <title>Automated analysis of genomic sequences facilitates high-throughput and comprehensive description of bacteria.</title>
        <authorList>
            <person name="Hitch T.C.A."/>
        </authorList>
    </citation>
    <scope>NUCLEOTIDE SEQUENCE [LARGE SCALE GENOMIC DNA]</scope>
    <source>
        <strain evidence="11 12">H2_18</strain>
    </source>
</reference>
<evidence type="ECO:0000256" key="7">
    <source>
        <dbReference type="ARBA" id="ARBA00023136"/>
    </source>
</evidence>
<evidence type="ECO:0000256" key="6">
    <source>
        <dbReference type="ARBA" id="ARBA00022989"/>
    </source>
</evidence>
<feature type="transmembrane region" description="Helical" evidence="9">
    <location>
        <begin position="320"/>
        <end position="344"/>
    </location>
</feature>
<evidence type="ECO:0000313" key="11">
    <source>
        <dbReference type="EMBL" id="MCU6746884.1"/>
    </source>
</evidence>
<feature type="domain" description="Na+/H+ antiporter NhaC-like C-terminal" evidence="10">
    <location>
        <begin position="164"/>
        <end position="457"/>
    </location>
</feature>
<evidence type="ECO:0000256" key="8">
    <source>
        <dbReference type="ARBA" id="ARBA00038435"/>
    </source>
</evidence>
<feature type="transmembrane region" description="Helical" evidence="9">
    <location>
        <begin position="14"/>
        <end position="34"/>
    </location>
</feature>
<organism evidence="11 12">
    <name type="scientific">Faecalicatena acetigenes</name>
    <dbReference type="NCBI Taxonomy" id="2981790"/>
    <lineage>
        <taxon>Bacteria</taxon>
        <taxon>Bacillati</taxon>
        <taxon>Bacillota</taxon>
        <taxon>Clostridia</taxon>
        <taxon>Lachnospirales</taxon>
        <taxon>Lachnospiraceae</taxon>
        <taxon>Faecalicatena</taxon>
    </lineage>
</organism>
<protein>
    <submittedName>
        <fullName evidence="11">Na+/H+ antiporter NhaC</fullName>
    </submittedName>
</protein>
<feature type="transmembrane region" description="Helical" evidence="9">
    <location>
        <begin position="356"/>
        <end position="375"/>
    </location>
</feature>
<dbReference type="Proteomes" id="UP001652394">
    <property type="component" value="Unassembled WGS sequence"/>
</dbReference>